<comment type="caution">
    <text evidence="1">The sequence shown here is derived from an EMBL/GenBank/DDBJ whole genome shotgun (WGS) entry which is preliminary data.</text>
</comment>
<proteinExistence type="predicted"/>
<reference evidence="1 2" key="1">
    <citation type="journal article" date="2013" name="Genome Announc.">
        <title>Genome Sequence of an Epidemic Isolate of Mycobacterium abscessus subsp. bolletii from Rio de Janeiro, Brazil.</title>
        <authorList>
            <person name="Davidson R.M."/>
            <person name="Reynolds P.R."/>
            <person name="Farias-Hesson E."/>
            <person name="Duarte R.S."/>
            <person name="Jackson M."/>
            <person name="Strong M."/>
        </authorList>
    </citation>
    <scope>NUCLEOTIDE SEQUENCE [LARGE SCALE GENOMIC DNA]</scope>
    <source>
        <strain evidence="1 2">CRM-0020</strain>
    </source>
</reference>
<dbReference type="InterPro" id="IPR031009">
    <property type="entry name" value="Tcm_partner"/>
</dbReference>
<dbReference type="RefSeq" id="WP_020724329.1">
    <property type="nucleotide sequence ID" value="NZ_ATFQ01000003.1"/>
</dbReference>
<sequence length="382" mass="42880">MVAKGTSAGLLDEARSQSVFKHAILQSYLPRFAAMTGKWAQGNRVVLLDGFAGRGRYPDGKPASGEQMLLAARKIQRTTHVEVMLVEREHKDFLTLSDVAAEYSRLGITAEAFHGEVENYLDEVVHRATGVPLFLFLDPCGANVQYEAITKTLSQDRRLRRPATEALMNISADLIRRAAGCVSKGQLHNGSITKLDNMCGGRWWQPIALAAYEQDPKRTWEAAADAVVNQHAQRLAEQSGMRPVVVPVRRKIHHQPVYYLVFLTRAPHGRWIFGDALAHARQQWLRVLGPDDEEAEGMLFNFVEDQIESESQRAYAQLKENITALADRGRAKLVDHPEAVFGSAFGLAQEKQVRQAVRELNKANEVQLDDTAPQPRDWIIWR</sequence>
<organism evidence="1 2">
    <name type="scientific">Mycobacteroides abscessus subsp. bolletii CRM-0020</name>
    <dbReference type="NCBI Taxonomy" id="1306401"/>
    <lineage>
        <taxon>Bacteria</taxon>
        <taxon>Bacillati</taxon>
        <taxon>Actinomycetota</taxon>
        <taxon>Actinomycetes</taxon>
        <taxon>Mycobacteriales</taxon>
        <taxon>Mycobacteriaceae</taxon>
        <taxon>Mycobacteroides</taxon>
        <taxon>Mycobacteroides abscessus</taxon>
    </lineage>
</organism>
<dbReference type="NCBIfam" id="TIGR04474">
    <property type="entry name" value="tcm_partner"/>
    <property type="match status" value="1"/>
</dbReference>
<evidence type="ECO:0000313" key="1">
    <source>
        <dbReference type="EMBL" id="EPQ25413.1"/>
    </source>
</evidence>
<evidence type="ECO:0008006" key="3">
    <source>
        <dbReference type="Google" id="ProtNLM"/>
    </source>
</evidence>
<evidence type="ECO:0000313" key="2">
    <source>
        <dbReference type="Proteomes" id="UP000014969"/>
    </source>
</evidence>
<dbReference type="Proteomes" id="UP000014969">
    <property type="component" value="Unassembled WGS sequence"/>
</dbReference>
<dbReference type="AlphaFoldDB" id="A0A829I3D4"/>
<dbReference type="EMBL" id="ATFQ01000003">
    <property type="protein sequence ID" value="EPQ25413.1"/>
    <property type="molecule type" value="Genomic_DNA"/>
</dbReference>
<accession>A0A829I3D4</accession>
<gene>
    <name evidence="1" type="ORF">J108_02100</name>
</gene>
<protein>
    <recommendedName>
        <fullName evidence="3">Three-Cys-motif partner protein TcmP</fullName>
    </recommendedName>
</protein>
<name>A0A829I3D4_9MYCO</name>